<reference evidence="2" key="1">
    <citation type="submission" date="2018-12" db="EMBL/GenBank/DDBJ databases">
        <authorList>
            <person name="Syme R.A."/>
            <person name="Farfan-Caceres L."/>
            <person name="Lichtenzveig J."/>
        </authorList>
    </citation>
    <scope>NUCLEOTIDE SEQUENCE</scope>
    <source>
        <strain evidence="2">Al4</strain>
    </source>
</reference>
<reference evidence="2" key="2">
    <citation type="submission" date="2020-09" db="EMBL/GenBank/DDBJ databases">
        <title>Reference genome assembly for Australian Ascochyta lentis isolate Al4.</title>
        <authorList>
            <person name="Lee R.C."/>
            <person name="Farfan-Caceres L.M."/>
            <person name="Debler J.W."/>
            <person name="Williams A.H."/>
            <person name="Henares B.M."/>
        </authorList>
    </citation>
    <scope>NUCLEOTIDE SEQUENCE</scope>
    <source>
        <strain evidence="2">Al4</strain>
    </source>
</reference>
<keyword evidence="1" id="KW-0732">Signal</keyword>
<gene>
    <name evidence="2" type="ORF">EKO04_002622</name>
</gene>
<dbReference type="EMBL" id="RZGK01000004">
    <property type="protein sequence ID" value="KAF9699802.1"/>
    <property type="molecule type" value="Genomic_DNA"/>
</dbReference>
<accession>A0A8H7MMC6</accession>
<comment type="caution">
    <text evidence="2">The sequence shown here is derived from an EMBL/GenBank/DDBJ whole genome shotgun (WGS) entry which is preliminary data.</text>
</comment>
<feature type="signal peptide" evidence="1">
    <location>
        <begin position="1"/>
        <end position="17"/>
    </location>
</feature>
<dbReference type="Proteomes" id="UP000651452">
    <property type="component" value="Unassembled WGS sequence"/>
</dbReference>
<dbReference type="OrthoDB" id="3787697at2759"/>
<dbReference type="AlphaFoldDB" id="A0A8H7MMC6"/>
<evidence type="ECO:0000313" key="3">
    <source>
        <dbReference type="Proteomes" id="UP000651452"/>
    </source>
</evidence>
<name>A0A8H7MMC6_9PLEO</name>
<proteinExistence type="predicted"/>
<evidence type="ECO:0000256" key="1">
    <source>
        <dbReference type="SAM" id="SignalP"/>
    </source>
</evidence>
<protein>
    <submittedName>
        <fullName evidence="2">Uncharacterized protein</fullName>
    </submittedName>
</protein>
<organism evidence="2 3">
    <name type="scientific">Ascochyta lentis</name>
    <dbReference type="NCBI Taxonomy" id="205686"/>
    <lineage>
        <taxon>Eukaryota</taxon>
        <taxon>Fungi</taxon>
        <taxon>Dikarya</taxon>
        <taxon>Ascomycota</taxon>
        <taxon>Pezizomycotina</taxon>
        <taxon>Dothideomycetes</taxon>
        <taxon>Pleosporomycetidae</taxon>
        <taxon>Pleosporales</taxon>
        <taxon>Pleosporineae</taxon>
        <taxon>Didymellaceae</taxon>
        <taxon>Ascochyta</taxon>
    </lineage>
</organism>
<sequence>MKFSTIVTALFAAMAAASPTFTTATAEDSIAVDAKTPTDLPLCTFDPVKGEYVCPAPQAETSIESTTNEADTSSQDNTAVVAADCNKCRADWDECMKHWGCWFYDCNGPCKCDVGRKDPSCTTCEFGKC</sequence>
<keyword evidence="3" id="KW-1185">Reference proteome</keyword>
<evidence type="ECO:0000313" key="2">
    <source>
        <dbReference type="EMBL" id="KAF9699802.1"/>
    </source>
</evidence>
<feature type="chain" id="PRO_5034601875" evidence="1">
    <location>
        <begin position="18"/>
        <end position="129"/>
    </location>
</feature>